<organism evidence="11 12">
    <name type="scientific">Zarconia navalis LEGE 11467</name>
    <dbReference type="NCBI Taxonomy" id="1828826"/>
    <lineage>
        <taxon>Bacteria</taxon>
        <taxon>Bacillati</taxon>
        <taxon>Cyanobacteriota</taxon>
        <taxon>Cyanophyceae</taxon>
        <taxon>Oscillatoriophycideae</taxon>
        <taxon>Oscillatoriales</taxon>
        <taxon>Oscillatoriales incertae sedis</taxon>
        <taxon>Zarconia</taxon>
        <taxon>Zarconia navalis</taxon>
    </lineage>
</organism>
<dbReference type="GO" id="GO:0020037">
    <property type="term" value="F:heme binding"/>
    <property type="evidence" value="ECO:0007669"/>
    <property type="project" value="InterPro"/>
</dbReference>
<keyword evidence="6" id="KW-0560">Oxidoreductase</keyword>
<feature type="domain" description="Cytochrome c" evidence="10">
    <location>
        <begin position="195"/>
        <end position="314"/>
    </location>
</feature>
<dbReference type="GO" id="GO:0009055">
    <property type="term" value="F:electron transfer activity"/>
    <property type="evidence" value="ECO:0007669"/>
    <property type="project" value="InterPro"/>
</dbReference>
<comment type="cofactor">
    <cofactor evidence="8">
        <name>heme</name>
        <dbReference type="ChEBI" id="CHEBI:30413"/>
    </cofactor>
    <text evidence="8">Binds 2 heme groups.</text>
</comment>
<name>A0A928VVK1_9CYAN</name>
<dbReference type="PANTHER" id="PTHR30600:SF7">
    <property type="entry name" value="CYTOCHROME C PEROXIDASE-RELATED"/>
    <property type="match status" value="1"/>
</dbReference>
<reference evidence="11" key="1">
    <citation type="submission" date="2020-10" db="EMBL/GenBank/DDBJ databases">
        <authorList>
            <person name="Castelo-Branco R."/>
            <person name="Eusebio N."/>
            <person name="Adriana R."/>
            <person name="Vieira A."/>
            <person name="Brugerolle De Fraissinette N."/>
            <person name="Rezende De Castro R."/>
            <person name="Schneider M.P."/>
            <person name="Vasconcelos V."/>
            <person name="Leao P.N."/>
        </authorList>
    </citation>
    <scope>NUCLEOTIDE SEQUENCE</scope>
    <source>
        <strain evidence="11">LEGE 11467</strain>
    </source>
</reference>
<feature type="binding site" description="axial binding residue" evidence="9">
    <location>
        <position position="69"/>
    </location>
    <ligand>
        <name>heme c</name>
        <dbReference type="ChEBI" id="CHEBI:61717"/>
        <label>1</label>
    </ligand>
    <ligandPart>
        <name>Fe</name>
        <dbReference type="ChEBI" id="CHEBI:18248"/>
    </ligandPart>
</feature>
<evidence type="ECO:0000256" key="6">
    <source>
        <dbReference type="ARBA" id="ARBA00023002"/>
    </source>
</evidence>
<evidence type="ECO:0000256" key="7">
    <source>
        <dbReference type="ARBA" id="ARBA00023004"/>
    </source>
</evidence>
<feature type="binding site" description="axial binding residue" evidence="9">
    <location>
        <position position="213"/>
    </location>
    <ligand>
        <name>heme c</name>
        <dbReference type="ChEBI" id="CHEBI:61717"/>
        <label>2</label>
    </ligand>
    <ligandPart>
        <name>Fe</name>
        <dbReference type="ChEBI" id="CHEBI:18248"/>
    </ligandPart>
</feature>
<evidence type="ECO:0000256" key="3">
    <source>
        <dbReference type="ARBA" id="ARBA00022723"/>
    </source>
</evidence>
<protein>
    <submittedName>
        <fullName evidence="11">Cytochrome-c peroxidase</fullName>
    </submittedName>
</protein>
<accession>A0A928VVK1</accession>
<feature type="binding site" description="covalent" evidence="8">
    <location>
        <position position="65"/>
    </location>
    <ligand>
        <name>heme c</name>
        <dbReference type="ChEBI" id="CHEBI:61717"/>
        <label>1</label>
    </ligand>
</feature>
<dbReference type="Gene3D" id="1.10.760.10">
    <property type="entry name" value="Cytochrome c-like domain"/>
    <property type="match status" value="2"/>
</dbReference>
<dbReference type="Pfam" id="PF03150">
    <property type="entry name" value="CCP_MauG"/>
    <property type="match status" value="1"/>
</dbReference>
<feature type="binding site" description="covalent" evidence="8">
    <location>
        <position position="68"/>
    </location>
    <ligand>
        <name>heme c</name>
        <dbReference type="ChEBI" id="CHEBI:61717"/>
        <label>1</label>
    </ligand>
</feature>
<dbReference type="GO" id="GO:0004130">
    <property type="term" value="F:cytochrome-c peroxidase activity"/>
    <property type="evidence" value="ECO:0007669"/>
    <property type="project" value="TreeGrafter"/>
</dbReference>
<keyword evidence="11" id="KW-0575">Peroxidase</keyword>
<feature type="domain" description="Cytochrome c" evidence="10">
    <location>
        <begin position="43"/>
        <end position="175"/>
    </location>
</feature>
<feature type="binding site" description="covalent" evidence="8">
    <location>
        <position position="209"/>
    </location>
    <ligand>
        <name>heme c</name>
        <dbReference type="ChEBI" id="CHEBI:61717"/>
        <label>2</label>
    </ligand>
</feature>
<dbReference type="InterPro" id="IPR051395">
    <property type="entry name" value="Cytochrome_c_Peroxidase/MauG"/>
</dbReference>
<proteinExistence type="predicted"/>
<keyword evidence="7 9" id="KW-0408">Iron</keyword>
<dbReference type="GO" id="GO:0046872">
    <property type="term" value="F:metal ion binding"/>
    <property type="evidence" value="ECO:0007669"/>
    <property type="project" value="UniProtKB-KW"/>
</dbReference>
<dbReference type="InterPro" id="IPR009056">
    <property type="entry name" value="Cyt_c-like_dom"/>
</dbReference>
<keyword evidence="12" id="KW-1185">Reference proteome</keyword>
<dbReference type="SUPFAM" id="SSF46626">
    <property type="entry name" value="Cytochrome c"/>
    <property type="match status" value="2"/>
</dbReference>
<dbReference type="PANTHER" id="PTHR30600">
    <property type="entry name" value="CYTOCHROME C PEROXIDASE-RELATED"/>
    <property type="match status" value="1"/>
</dbReference>
<dbReference type="AlphaFoldDB" id="A0A928VVK1"/>
<evidence type="ECO:0000256" key="2">
    <source>
        <dbReference type="ARBA" id="ARBA00022617"/>
    </source>
</evidence>
<dbReference type="InterPro" id="IPR036909">
    <property type="entry name" value="Cyt_c-like_dom_sf"/>
</dbReference>
<sequence length="322" mass="35300">MTWMWDGTSNISSISDADTNGSGVVLAAEPIHPIPLTQDLDEEKVALGERLFHEPKLSINDTISCATCHLLDKGGTDGLGTSLGMQGSNTGLNSPTVFNSGFHWRLNWDGSAATLEEQADGPVAAAKEMGGMSWEDVIDKLKRSTDYVSAFNRAYDDGVTGDNIKDAISIFQRSLYTPNAPFDRYLRGDENAISDDAKAGYNLFKSYGCITCHQGMLVGGNMFQKVGIFGDYFADRGNVIKSDLGRYNVTQDDSDRHVFKVPSLRNITRTAPYFHDGNPKTLDEAIKLMGQYQLGVDLPQEDVDLIMQFLITLTGEYQGKPV</sequence>
<dbReference type="InterPro" id="IPR026259">
    <property type="entry name" value="MauG/Cytc_peroxidase"/>
</dbReference>
<keyword evidence="3 9" id="KW-0479">Metal-binding</keyword>
<evidence type="ECO:0000256" key="9">
    <source>
        <dbReference type="PIRSR" id="PIRSR000294-2"/>
    </source>
</evidence>
<evidence type="ECO:0000256" key="1">
    <source>
        <dbReference type="ARBA" id="ARBA00004418"/>
    </source>
</evidence>
<comment type="PTM">
    <text evidence="8">Binds 2 heme groups per subunit.</text>
</comment>
<keyword evidence="5" id="KW-0574">Periplasm</keyword>
<dbReference type="PIRSF" id="PIRSF000294">
    <property type="entry name" value="Cytochrome-c_peroxidase"/>
    <property type="match status" value="1"/>
</dbReference>
<dbReference type="PROSITE" id="PS51007">
    <property type="entry name" value="CYTC"/>
    <property type="match status" value="2"/>
</dbReference>
<evidence type="ECO:0000259" key="10">
    <source>
        <dbReference type="PROSITE" id="PS51007"/>
    </source>
</evidence>
<evidence type="ECO:0000256" key="5">
    <source>
        <dbReference type="ARBA" id="ARBA00022764"/>
    </source>
</evidence>
<evidence type="ECO:0000313" key="12">
    <source>
        <dbReference type="Proteomes" id="UP000621799"/>
    </source>
</evidence>
<evidence type="ECO:0000256" key="8">
    <source>
        <dbReference type="PIRSR" id="PIRSR000294-1"/>
    </source>
</evidence>
<evidence type="ECO:0000313" key="11">
    <source>
        <dbReference type="EMBL" id="MBE9041134.1"/>
    </source>
</evidence>
<keyword evidence="2 8" id="KW-0349">Heme</keyword>
<dbReference type="EMBL" id="JADEXN010000155">
    <property type="protein sequence ID" value="MBE9041134.1"/>
    <property type="molecule type" value="Genomic_DNA"/>
</dbReference>
<gene>
    <name evidence="11" type="ORF">IQ235_10125</name>
</gene>
<evidence type="ECO:0000256" key="4">
    <source>
        <dbReference type="ARBA" id="ARBA00022729"/>
    </source>
</evidence>
<dbReference type="InterPro" id="IPR004852">
    <property type="entry name" value="Di-haem_cyt_c_peroxidsae"/>
</dbReference>
<comment type="caution">
    <text evidence="11">The sequence shown here is derived from an EMBL/GenBank/DDBJ whole genome shotgun (WGS) entry which is preliminary data.</text>
</comment>
<feature type="binding site" description="axial binding residue" evidence="9">
    <location>
        <position position="289"/>
    </location>
    <ligand>
        <name>heme c</name>
        <dbReference type="ChEBI" id="CHEBI:61717"/>
        <label>2</label>
    </ligand>
    <ligandPart>
        <name>Fe</name>
        <dbReference type="ChEBI" id="CHEBI:18248"/>
    </ligandPart>
</feature>
<keyword evidence="4" id="KW-0732">Signal</keyword>
<dbReference type="GO" id="GO:0042597">
    <property type="term" value="C:periplasmic space"/>
    <property type="evidence" value="ECO:0007669"/>
    <property type="project" value="UniProtKB-SubCell"/>
</dbReference>
<dbReference type="Proteomes" id="UP000621799">
    <property type="component" value="Unassembled WGS sequence"/>
</dbReference>
<comment type="subcellular location">
    <subcellularLocation>
        <location evidence="1">Periplasm</location>
    </subcellularLocation>
</comment>
<feature type="binding site" description="covalent" evidence="8">
    <location>
        <position position="212"/>
    </location>
    <ligand>
        <name>heme c</name>
        <dbReference type="ChEBI" id="CHEBI:61717"/>
        <label>2</label>
    </ligand>
</feature>